<evidence type="ECO:0000256" key="1">
    <source>
        <dbReference type="SAM" id="MobiDB-lite"/>
    </source>
</evidence>
<comment type="caution">
    <text evidence="2">The sequence shown here is derived from an EMBL/GenBank/DDBJ whole genome shotgun (WGS) entry which is preliminary data.</text>
</comment>
<organism evidence="2 3">
    <name type="scientific">Streptomyces triticiradicis</name>
    <dbReference type="NCBI Taxonomy" id="2651189"/>
    <lineage>
        <taxon>Bacteria</taxon>
        <taxon>Bacillati</taxon>
        <taxon>Actinomycetota</taxon>
        <taxon>Actinomycetes</taxon>
        <taxon>Kitasatosporales</taxon>
        <taxon>Streptomycetaceae</taxon>
        <taxon>Streptomyces</taxon>
    </lineage>
</organism>
<proteinExistence type="predicted"/>
<evidence type="ECO:0000313" key="3">
    <source>
        <dbReference type="Proteomes" id="UP000442990"/>
    </source>
</evidence>
<sequence>MSQRIQVQIESRTRYHIMWLAGVRHVALGQHCLRSFGQPDRPRLDVRRRHQAIELPEHNPPLAWYLCALPNPWRWSDNAHLAFEGAPGEQWEGAALVPGLYVHLENARPITGWGEHSIPESEPRRKSVRFRTCRNYQFAWWLRTERNAPDAPPEYVPPKRPDEGEQMSFM</sequence>
<reference evidence="2 3" key="1">
    <citation type="submission" date="2019-09" db="EMBL/GenBank/DDBJ databases">
        <title>Isolation and identification of active actinomycetes.</title>
        <authorList>
            <person name="Yu Z."/>
            <person name="Han C."/>
            <person name="Yu B."/>
        </authorList>
    </citation>
    <scope>NUCLEOTIDE SEQUENCE [LARGE SCALE GENOMIC DNA]</scope>
    <source>
        <strain evidence="2 3">NEAU-H2</strain>
    </source>
</reference>
<dbReference type="AlphaFoldDB" id="A0A7J5DM17"/>
<dbReference type="EMBL" id="WBKG01000003">
    <property type="protein sequence ID" value="KAB1989772.1"/>
    <property type="molecule type" value="Genomic_DNA"/>
</dbReference>
<protein>
    <submittedName>
        <fullName evidence="2">Uncharacterized protein</fullName>
    </submittedName>
</protein>
<name>A0A7J5DM17_9ACTN</name>
<feature type="region of interest" description="Disordered" evidence="1">
    <location>
        <begin position="149"/>
        <end position="170"/>
    </location>
</feature>
<evidence type="ECO:0000313" key="2">
    <source>
        <dbReference type="EMBL" id="KAB1989772.1"/>
    </source>
</evidence>
<dbReference type="RefSeq" id="WP_151468074.1">
    <property type="nucleotide sequence ID" value="NZ_WBKG01000003.1"/>
</dbReference>
<keyword evidence="3" id="KW-1185">Reference proteome</keyword>
<accession>A0A7J5DM17</accession>
<dbReference type="Proteomes" id="UP000442990">
    <property type="component" value="Unassembled WGS sequence"/>
</dbReference>
<gene>
    <name evidence="2" type="ORF">F8144_05325</name>
</gene>